<dbReference type="Proteomes" id="UP000228886">
    <property type="component" value="Unassembled WGS sequence"/>
</dbReference>
<dbReference type="PANTHER" id="PTHR12110:SF41">
    <property type="entry name" value="INOSOSE DEHYDRATASE"/>
    <property type="match status" value="1"/>
</dbReference>
<dbReference type="GO" id="GO:0016853">
    <property type="term" value="F:isomerase activity"/>
    <property type="evidence" value="ECO:0007669"/>
    <property type="project" value="UniProtKB-KW"/>
</dbReference>
<evidence type="ECO:0000313" key="3">
    <source>
        <dbReference type="Proteomes" id="UP000228886"/>
    </source>
</evidence>
<dbReference type="AlphaFoldDB" id="A0A2M7E6U8"/>
<dbReference type="PANTHER" id="PTHR12110">
    <property type="entry name" value="HYDROXYPYRUVATE ISOMERASE"/>
    <property type="match status" value="1"/>
</dbReference>
<protein>
    <submittedName>
        <fullName evidence="2">Sugar phosphate isomerase/epimerase</fullName>
    </submittedName>
</protein>
<sequence length="254" mass="28476">MVETVIGAQLYTLRDYLKTPEDIAETLKQVREIGYSVVQLSGLGPIEPKDLRKILDGEGLYPCSTHTGYEKIIKETQKVIEEHKILGAPIVVCPGLPSELHNGEGYKKVALELSRAGEIFVKNGLSLAYHNHGIEFEKYGDKIGLEILYAESNPEYLQAEIDTYWVQYGGGDPAEWCNKMKGRLPVLHLKDMGIKDNKPIMMEVGEGNLNWEAIIKAAQDAGTKWYLVEQDICQRPPIESLKISLENMKKMGLS</sequence>
<dbReference type="EMBL" id="PETL01000352">
    <property type="protein sequence ID" value="PIV63456.1"/>
    <property type="molecule type" value="Genomic_DNA"/>
</dbReference>
<organism evidence="2 3">
    <name type="scientific">bacterium (Candidatus Ratteibacteria) CG01_land_8_20_14_3_00_40_19</name>
    <dbReference type="NCBI Taxonomy" id="2014290"/>
    <lineage>
        <taxon>Bacteria</taxon>
        <taxon>Candidatus Ratteibacteria</taxon>
    </lineage>
</organism>
<dbReference type="Pfam" id="PF01261">
    <property type="entry name" value="AP_endonuc_2"/>
    <property type="match status" value="1"/>
</dbReference>
<evidence type="ECO:0000313" key="2">
    <source>
        <dbReference type="EMBL" id="PIV63456.1"/>
    </source>
</evidence>
<dbReference type="InterPro" id="IPR036237">
    <property type="entry name" value="Xyl_isomerase-like_sf"/>
</dbReference>
<comment type="caution">
    <text evidence="2">The sequence shown here is derived from an EMBL/GenBank/DDBJ whole genome shotgun (WGS) entry which is preliminary data.</text>
</comment>
<dbReference type="InterPro" id="IPR013022">
    <property type="entry name" value="Xyl_isomerase-like_TIM-brl"/>
</dbReference>
<accession>A0A2M7E6U8</accession>
<evidence type="ECO:0000259" key="1">
    <source>
        <dbReference type="Pfam" id="PF01261"/>
    </source>
</evidence>
<dbReference type="Gene3D" id="3.20.20.150">
    <property type="entry name" value="Divalent-metal-dependent TIM barrel enzymes"/>
    <property type="match status" value="1"/>
</dbReference>
<keyword evidence="2" id="KW-0413">Isomerase</keyword>
<dbReference type="SUPFAM" id="SSF51658">
    <property type="entry name" value="Xylose isomerase-like"/>
    <property type="match status" value="1"/>
</dbReference>
<feature type="domain" description="Xylose isomerase-like TIM barrel" evidence="1">
    <location>
        <begin position="28"/>
        <end position="250"/>
    </location>
</feature>
<name>A0A2M7E6U8_9BACT</name>
<proteinExistence type="predicted"/>
<dbReference type="InterPro" id="IPR050312">
    <property type="entry name" value="IolE/XylAMocC-like"/>
</dbReference>
<reference evidence="3" key="1">
    <citation type="submission" date="2017-09" db="EMBL/GenBank/DDBJ databases">
        <title>Depth-based differentiation of microbial function through sediment-hosted aquifers and enrichment of novel symbionts in the deep terrestrial subsurface.</title>
        <authorList>
            <person name="Probst A.J."/>
            <person name="Ladd B."/>
            <person name="Jarett J.K."/>
            <person name="Geller-Mcgrath D.E."/>
            <person name="Sieber C.M.K."/>
            <person name="Emerson J.B."/>
            <person name="Anantharaman K."/>
            <person name="Thomas B.C."/>
            <person name="Malmstrom R."/>
            <person name="Stieglmeier M."/>
            <person name="Klingl A."/>
            <person name="Woyke T."/>
            <person name="Ryan C.M."/>
            <person name="Banfield J.F."/>
        </authorList>
    </citation>
    <scope>NUCLEOTIDE SEQUENCE [LARGE SCALE GENOMIC DNA]</scope>
</reference>
<gene>
    <name evidence="2" type="ORF">COS11_07340</name>
</gene>